<dbReference type="EMBL" id="SNWR01000001">
    <property type="protein sequence ID" value="TDO37906.1"/>
    <property type="molecule type" value="Genomic_DNA"/>
</dbReference>
<dbReference type="AlphaFoldDB" id="A0A4R6JSF5"/>
<evidence type="ECO:0000313" key="3">
    <source>
        <dbReference type="EMBL" id="TDO37906.1"/>
    </source>
</evidence>
<dbReference type="Proteomes" id="UP000294901">
    <property type="component" value="Unassembled WGS sequence"/>
</dbReference>
<feature type="region of interest" description="Disordered" evidence="1">
    <location>
        <begin position="104"/>
        <end position="157"/>
    </location>
</feature>
<name>A0A4R6JSF5_9ACTN</name>
<evidence type="ECO:0000256" key="2">
    <source>
        <dbReference type="SAM" id="Phobius"/>
    </source>
</evidence>
<organism evidence="3 4">
    <name type="scientific">Paractinoplanes brasiliensis</name>
    <dbReference type="NCBI Taxonomy" id="52695"/>
    <lineage>
        <taxon>Bacteria</taxon>
        <taxon>Bacillati</taxon>
        <taxon>Actinomycetota</taxon>
        <taxon>Actinomycetes</taxon>
        <taxon>Micromonosporales</taxon>
        <taxon>Micromonosporaceae</taxon>
        <taxon>Paractinoplanes</taxon>
    </lineage>
</organism>
<keyword evidence="2" id="KW-1133">Transmembrane helix</keyword>
<keyword evidence="2" id="KW-0812">Transmembrane</keyword>
<sequence length="331" mass="35326">MPSELHIGMDDEKTVISPYALRLRTGRAVRHRAGSVIEVVPLTPSGVTREARLAFAARLSLPLIFVSAALYAAGLPWWLPFAASVATVATVWRHQARAAQVASFELPTSDGGRGEAGRGEGGRSRSGRGEGGRSKSGRGEGGRSRSRRGEGGCGESGRVLLTEQERAVFRRAAGVSRRIRRTWPGLPGMIDPETADVALTRALDDLGAVLVRRQELRRLRAGLEEVGDRGVPADSPAVLALAAQRERAAELWRETGEQANRILRSLDRAALAGEAFLREREIGETARQAELVLAGLADRPGALAADAGPELAERTAAVITAYRELAAAGQR</sequence>
<proteinExistence type="predicted"/>
<evidence type="ECO:0000313" key="4">
    <source>
        <dbReference type="Proteomes" id="UP000294901"/>
    </source>
</evidence>
<keyword evidence="2" id="KW-0472">Membrane</keyword>
<evidence type="ECO:0000256" key="1">
    <source>
        <dbReference type="SAM" id="MobiDB-lite"/>
    </source>
</evidence>
<feature type="transmembrane region" description="Helical" evidence="2">
    <location>
        <begin position="59"/>
        <end position="79"/>
    </location>
</feature>
<keyword evidence="4" id="KW-1185">Reference proteome</keyword>
<protein>
    <submittedName>
        <fullName evidence="3">Uncharacterized protein</fullName>
    </submittedName>
</protein>
<gene>
    <name evidence="3" type="ORF">C8E87_1542</name>
</gene>
<accession>A0A4R6JSF5</accession>
<feature type="compositionally biased region" description="Basic and acidic residues" evidence="1">
    <location>
        <begin position="112"/>
        <end position="150"/>
    </location>
</feature>
<comment type="caution">
    <text evidence="3">The sequence shown here is derived from an EMBL/GenBank/DDBJ whole genome shotgun (WGS) entry which is preliminary data.</text>
</comment>
<reference evidence="3 4" key="1">
    <citation type="submission" date="2019-03" db="EMBL/GenBank/DDBJ databases">
        <title>Sequencing the genomes of 1000 actinobacteria strains.</title>
        <authorList>
            <person name="Klenk H.-P."/>
        </authorList>
    </citation>
    <scope>NUCLEOTIDE SEQUENCE [LARGE SCALE GENOMIC DNA]</scope>
    <source>
        <strain evidence="3 4">DSM 43805</strain>
    </source>
</reference>